<sequence length="721" mass="81981">MSSEVEIHRSRSQARFEAQRNPRAPSHRKQASGKRRTPHARISSEAKQVLEEKFASNPYPCAWEIDIIAYQTSLDAKKVRNWFNNARARRQCPQNSCPAAGLSDENAQSLRTKLSKESLEALSKQIDTATQPPQPPLAVYLASPFQEEPAAIEAIEAAVESGTQRDQLDALDSSSSSRVGSSSSIIKSQPSSESSVPTLYTMSSNSSSFGRDRRRGRRRMNWRTSPYSKMTPTRSKAGGSNLKLPFFCTFCSRAFKNKYDWTRHEDSVHALRTTWICCLAKQDSLHSCPFCSVLQPDEEHLATHKYQQCKNKPESQRTFFRRDHFVQHLHHVHFSNIKHPSEELGCQSRLTSSEGHNYGCKDLAMKWRRFGAPLRPDDPMLQCGFCGKRLKDWNERCEHVVDHIAEGLDRSAWWPERLENHLENLCVPQTTGPFRCRYCQKVFTNTTARDKHVHCRVWSCRFLSTFDNIASESTGPPLCPQFPSPKAHHCHLCGAGYKSSTSHVEHAQSYHKYRLCKQELYASKNEFLQHIHEFHGASQPPLLQYNYLIEENFSRNKGASFEPVDFGELVRHGRTTSPNASFVDPLAEAGRNLVASPKSEDRTVSESPPSRRRTRDRISEFIDTRVRDHSSKSSSTPVNLGPRFFRLDPLVPFLSMRLYYLRSVKSSDPLAEARSLLEEVSHSHIATLVMSSGLVGMAGVRWPVNMKKDETKGLVEFALED</sequence>
<keyword evidence="6 7" id="KW-0371">Homeobox</keyword>
<dbReference type="GO" id="GO:0005634">
    <property type="term" value="C:nucleus"/>
    <property type="evidence" value="ECO:0007669"/>
    <property type="project" value="UniProtKB-SubCell"/>
</dbReference>
<feature type="region of interest" description="Disordered" evidence="8">
    <location>
        <begin position="163"/>
        <end position="236"/>
    </location>
</feature>
<dbReference type="InterPro" id="IPR001356">
    <property type="entry name" value="HD"/>
</dbReference>
<evidence type="ECO:0000256" key="5">
    <source>
        <dbReference type="PROSITE-ProRule" id="PRU00042"/>
    </source>
</evidence>
<dbReference type="Gene3D" id="1.10.10.60">
    <property type="entry name" value="Homeodomain-like"/>
    <property type="match status" value="1"/>
</dbReference>
<keyword evidence="3 5" id="KW-0863">Zinc-finger</keyword>
<dbReference type="CDD" id="cd00086">
    <property type="entry name" value="homeodomain"/>
    <property type="match status" value="1"/>
</dbReference>
<evidence type="ECO:0000256" key="4">
    <source>
        <dbReference type="ARBA" id="ARBA00022833"/>
    </source>
</evidence>
<dbReference type="OrthoDB" id="10056939at2759"/>
<evidence type="ECO:0000256" key="8">
    <source>
        <dbReference type="SAM" id="MobiDB-lite"/>
    </source>
</evidence>
<evidence type="ECO:0000256" key="1">
    <source>
        <dbReference type="ARBA" id="ARBA00022723"/>
    </source>
</evidence>
<feature type="region of interest" description="Disordered" evidence="8">
    <location>
        <begin position="593"/>
        <end position="636"/>
    </location>
</feature>
<reference evidence="11" key="1">
    <citation type="journal article" date="2020" name="Stud. Mycol.">
        <title>101 Dothideomycetes genomes: a test case for predicting lifestyles and emergence of pathogens.</title>
        <authorList>
            <person name="Haridas S."/>
            <person name="Albert R."/>
            <person name="Binder M."/>
            <person name="Bloem J."/>
            <person name="Labutti K."/>
            <person name="Salamov A."/>
            <person name="Andreopoulos B."/>
            <person name="Baker S."/>
            <person name="Barry K."/>
            <person name="Bills G."/>
            <person name="Bluhm B."/>
            <person name="Cannon C."/>
            <person name="Castanera R."/>
            <person name="Culley D."/>
            <person name="Daum C."/>
            <person name="Ezra D."/>
            <person name="Gonzalez J."/>
            <person name="Henrissat B."/>
            <person name="Kuo A."/>
            <person name="Liang C."/>
            <person name="Lipzen A."/>
            <person name="Lutzoni F."/>
            <person name="Magnuson J."/>
            <person name="Mondo S."/>
            <person name="Nolan M."/>
            <person name="Ohm R."/>
            <person name="Pangilinan J."/>
            <person name="Park H.-J."/>
            <person name="Ramirez L."/>
            <person name="Alfaro M."/>
            <person name="Sun H."/>
            <person name="Tritt A."/>
            <person name="Yoshinaga Y."/>
            <person name="Zwiers L.-H."/>
            <person name="Turgeon B."/>
            <person name="Goodwin S."/>
            <person name="Spatafora J."/>
            <person name="Crous P."/>
            <person name="Grigoriev I."/>
        </authorList>
    </citation>
    <scope>NUCLEOTIDE SEQUENCE</scope>
    <source>
        <strain evidence="11">CBS 207.26</strain>
    </source>
</reference>
<feature type="compositionally biased region" description="Basic residues" evidence="8">
    <location>
        <begin position="25"/>
        <end position="39"/>
    </location>
</feature>
<keyword evidence="1" id="KW-0479">Metal-binding</keyword>
<feature type="DNA-binding region" description="Homeobox" evidence="6">
    <location>
        <begin position="35"/>
        <end position="94"/>
    </location>
</feature>
<keyword evidence="12" id="KW-1185">Reference proteome</keyword>
<evidence type="ECO:0000256" key="7">
    <source>
        <dbReference type="RuleBase" id="RU000682"/>
    </source>
</evidence>
<keyword evidence="6 7" id="KW-0539">Nucleus</keyword>
<dbReference type="GO" id="GO:0000977">
    <property type="term" value="F:RNA polymerase II transcription regulatory region sequence-specific DNA binding"/>
    <property type="evidence" value="ECO:0007669"/>
    <property type="project" value="TreeGrafter"/>
</dbReference>
<dbReference type="GO" id="GO:0008270">
    <property type="term" value="F:zinc ion binding"/>
    <property type="evidence" value="ECO:0007669"/>
    <property type="project" value="UniProtKB-KW"/>
</dbReference>
<organism evidence="11 12">
    <name type="scientific">Zopfia rhizophila CBS 207.26</name>
    <dbReference type="NCBI Taxonomy" id="1314779"/>
    <lineage>
        <taxon>Eukaryota</taxon>
        <taxon>Fungi</taxon>
        <taxon>Dikarya</taxon>
        <taxon>Ascomycota</taxon>
        <taxon>Pezizomycotina</taxon>
        <taxon>Dothideomycetes</taxon>
        <taxon>Dothideomycetes incertae sedis</taxon>
        <taxon>Zopfiaceae</taxon>
        <taxon>Zopfia</taxon>
    </lineage>
</organism>
<keyword evidence="6 7" id="KW-0238">DNA-binding</keyword>
<feature type="domain" description="Homeobox" evidence="9">
    <location>
        <begin position="33"/>
        <end position="93"/>
    </location>
</feature>
<dbReference type="EMBL" id="ML994610">
    <property type="protein sequence ID" value="KAF2194908.1"/>
    <property type="molecule type" value="Genomic_DNA"/>
</dbReference>
<dbReference type="PROSITE" id="PS00028">
    <property type="entry name" value="ZINC_FINGER_C2H2_1"/>
    <property type="match status" value="3"/>
</dbReference>
<feature type="region of interest" description="Disordered" evidence="8">
    <location>
        <begin position="1"/>
        <end position="43"/>
    </location>
</feature>
<evidence type="ECO:0000313" key="12">
    <source>
        <dbReference type="Proteomes" id="UP000800200"/>
    </source>
</evidence>
<gene>
    <name evidence="11" type="ORF">K469DRAFT_545486</name>
</gene>
<dbReference type="AlphaFoldDB" id="A0A6A6EVV1"/>
<dbReference type="InterPro" id="IPR013087">
    <property type="entry name" value="Znf_C2H2_type"/>
</dbReference>
<dbReference type="PANTHER" id="PTHR24409:SF295">
    <property type="entry name" value="AZ2-RELATED"/>
    <property type="match status" value="1"/>
</dbReference>
<dbReference type="InterPro" id="IPR009057">
    <property type="entry name" value="Homeodomain-like_sf"/>
</dbReference>
<dbReference type="Pfam" id="PF00046">
    <property type="entry name" value="Homeodomain"/>
    <property type="match status" value="1"/>
</dbReference>
<evidence type="ECO:0000259" key="9">
    <source>
        <dbReference type="PROSITE" id="PS50071"/>
    </source>
</evidence>
<dbReference type="Proteomes" id="UP000800200">
    <property type="component" value="Unassembled WGS sequence"/>
</dbReference>
<keyword evidence="2" id="KW-0677">Repeat</keyword>
<dbReference type="SMART" id="SM00389">
    <property type="entry name" value="HOX"/>
    <property type="match status" value="1"/>
</dbReference>
<protein>
    <recommendedName>
        <fullName evidence="13">Homeobox domain-containing protein</fullName>
    </recommendedName>
</protein>
<feature type="compositionally biased region" description="Low complexity" evidence="8">
    <location>
        <begin position="173"/>
        <end position="195"/>
    </location>
</feature>
<accession>A0A6A6EVV1</accession>
<dbReference type="PANTHER" id="PTHR24409">
    <property type="entry name" value="ZINC FINGER PROTEIN 142"/>
    <property type="match status" value="1"/>
</dbReference>
<dbReference type="SMART" id="SM00355">
    <property type="entry name" value="ZnF_C2H2"/>
    <property type="match status" value="5"/>
</dbReference>
<evidence type="ECO:0000259" key="10">
    <source>
        <dbReference type="PROSITE" id="PS50157"/>
    </source>
</evidence>
<name>A0A6A6EVV1_9PEZI</name>
<feature type="compositionally biased region" description="Basic and acidic residues" evidence="8">
    <location>
        <begin position="616"/>
        <end position="631"/>
    </location>
</feature>
<feature type="compositionally biased region" description="Basic residues" evidence="8">
    <location>
        <begin position="212"/>
        <end position="221"/>
    </location>
</feature>
<evidence type="ECO:0000313" key="11">
    <source>
        <dbReference type="EMBL" id="KAF2194908.1"/>
    </source>
</evidence>
<dbReference type="PROSITE" id="PS50157">
    <property type="entry name" value="ZINC_FINGER_C2H2_2"/>
    <property type="match status" value="1"/>
</dbReference>
<dbReference type="SUPFAM" id="SSF46689">
    <property type="entry name" value="Homeodomain-like"/>
    <property type="match status" value="1"/>
</dbReference>
<evidence type="ECO:0000256" key="3">
    <source>
        <dbReference type="ARBA" id="ARBA00022771"/>
    </source>
</evidence>
<evidence type="ECO:0008006" key="13">
    <source>
        <dbReference type="Google" id="ProtNLM"/>
    </source>
</evidence>
<feature type="domain" description="C2H2-type" evidence="10">
    <location>
        <begin position="246"/>
        <end position="274"/>
    </location>
</feature>
<dbReference type="GO" id="GO:0000981">
    <property type="term" value="F:DNA-binding transcription factor activity, RNA polymerase II-specific"/>
    <property type="evidence" value="ECO:0007669"/>
    <property type="project" value="TreeGrafter"/>
</dbReference>
<evidence type="ECO:0000256" key="6">
    <source>
        <dbReference type="PROSITE-ProRule" id="PRU00108"/>
    </source>
</evidence>
<dbReference type="PROSITE" id="PS50071">
    <property type="entry name" value="HOMEOBOX_2"/>
    <property type="match status" value="1"/>
</dbReference>
<comment type="subcellular location">
    <subcellularLocation>
        <location evidence="6 7">Nucleus</location>
    </subcellularLocation>
</comment>
<keyword evidence="4" id="KW-0862">Zinc</keyword>
<proteinExistence type="predicted"/>
<evidence type="ECO:0000256" key="2">
    <source>
        <dbReference type="ARBA" id="ARBA00022737"/>
    </source>
</evidence>